<comment type="caution">
    <text evidence="6">The sequence shown here is derived from an EMBL/GenBank/DDBJ whole genome shotgun (WGS) entry which is preliminary data.</text>
</comment>
<accession>A0AAW0CG47</accession>
<evidence type="ECO:0000256" key="1">
    <source>
        <dbReference type="ARBA" id="ARBA00004141"/>
    </source>
</evidence>
<dbReference type="Proteomes" id="UP001383192">
    <property type="component" value="Unassembled WGS sequence"/>
</dbReference>
<dbReference type="PANTHER" id="PTHR35042">
    <property type="entry name" value="ANTHRONE OXYGENASE ENCC"/>
    <property type="match status" value="1"/>
</dbReference>
<evidence type="ECO:0000256" key="3">
    <source>
        <dbReference type="ARBA" id="ARBA00022989"/>
    </source>
</evidence>
<dbReference type="AlphaFoldDB" id="A0AAW0CG47"/>
<feature type="transmembrane region" description="Helical" evidence="5">
    <location>
        <begin position="69"/>
        <end position="88"/>
    </location>
</feature>
<keyword evidence="7" id="KW-1185">Reference proteome</keyword>
<dbReference type="InterPro" id="IPR013901">
    <property type="entry name" value="Anthrone_oxy"/>
</dbReference>
<sequence length="175" mass="18799">MAYAFSTPPAGSGIRIAQAVGIAGSAFVSGAILSISWISTPVLLQPSPYSSSHHAAIQWDALYKRGAKTMPPLALIASSSYFFLSWNLRRNERLLQLYGAAGLLTIGIVPWTLAMMMDTNKRLQAKAEPGEKVADIVAVKDNETEELITKWSLLNAARGAFPLVGTVVGLIALLW</sequence>
<feature type="transmembrane region" description="Helical" evidence="5">
    <location>
        <begin position="20"/>
        <end position="39"/>
    </location>
</feature>
<evidence type="ECO:0000313" key="6">
    <source>
        <dbReference type="EMBL" id="KAK7037677.1"/>
    </source>
</evidence>
<dbReference type="Pfam" id="PF08592">
    <property type="entry name" value="Anthrone_oxy"/>
    <property type="match status" value="1"/>
</dbReference>
<evidence type="ECO:0000256" key="5">
    <source>
        <dbReference type="SAM" id="Phobius"/>
    </source>
</evidence>
<evidence type="ECO:0000256" key="4">
    <source>
        <dbReference type="ARBA" id="ARBA00023136"/>
    </source>
</evidence>
<comment type="subcellular location">
    <subcellularLocation>
        <location evidence="1">Membrane</location>
        <topology evidence="1">Multi-pass membrane protein</topology>
    </subcellularLocation>
</comment>
<keyword evidence="4 5" id="KW-0472">Membrane</keyword>
<name>A0AAW0CG47_9AGAR</name>
<organism evidence="6 7">
    <name type="scientific">Paramarasmius palmivorus</name>
    <dbReference type="NCBI Taxonomy" id="297713"/>
    <lineage>
        <taxon>Eukaryota</taxon>
        <taxon>Fungi</taxon>
        <taxon>Dikarya</taxon>
        <taxon>Basidiomycota</taxon>
        <taxon>Agaricomycotina</taxon>
        <taxon>Agaricomycetes</taxon>
        <taxon>Agaricomycetidae</taxon>
        <taxon>Agaricales</taxon>
        <taxon>Marasmiineae</taxon>
        <taxon>Marasmiaceae</taxon>
        <taxon>Paramarasmius</taxon>
    </lineage>
</organism>
<proteinExistence type="predicted"/>
<reference evidence="6 7" key="1">
    <citation type="submission" date="2024-01" db="EMBL/GenBank/DDBJ databases">
        <title>A draft genome for a cacao thread blight-causing isolate of Paramarasmius palmivorus.</title>
        <authorList>
            <person name="Baruah I.K."/>
            <person name="Bukari Y."/>
            <person name="Amoako-Attah I."/>
            <person name="Meinhardt L.W."/>
            <person name="Bailey B.A."/>
            <person name="Cohen S.P."/>
        </authorList>
    </citation>
    <scope>NUCLEOTIDE SEQUENCE [LARGE SCALE GENOMIC DNA]</scope>
    <source>
        <strain evidence="6 7">GH-12</strain>
    </source>
</reference>
<protein>
    <recommendedName>
        <fullName evidence="8">DUF1772-domain-containing protein</fullName>
    </recommendedName>
</protein>
<dbReference type="EMBL" id="JAYKXP010000045">
    <property type="protein sequence ID" value="KAK7037677.1"/>
    <property type="molecule type" value="Genomic_DNA"/>
</dbReference>
<keyword evidence="3 5" id="KW-1133">Transmembrane helix</keyword>
<gene>
    <name evidence="6" type="ORF">VNI00_010902</name>
</gene>
<feature type="transmembrane region" description="Helical" evidence="5">
    <location>
        <begin position="95"/>
        <end position="113"/>
    </location>
</feature>
<feature type="transmembrane region" description="Helical" evidence="5">
    <location>
        <begin position="156"/>
        <end position="174"/>
    </location>
</feature>
<evidence type="ECO:0000256" key="2">
    <source>
        <dbReference type="ARBA" id="ARBA00022692"/>
    </source>
</evidence>
<keyword evidence="2 5" id="KW-0812">Transmembrane</keyword>
<evidence type="ECO:0008006" key="8">
    <source>
        <dbReference type="Google" id="ProtNLM"/>
    </source>
</evidence>
<dbReference type="GO" id="GO:0016020">
    <property type="term" value="C:membrane"/>
    <property type="evidence" value="ECO:0007669"/>
    <property type="project" value="UniProtKB-SubCell"/>
</dbReference>
<evidence type="ECO:0000313" key="7">
    <source>
        <dbReference type="Proteomes" id="UP001383192"/>
    </source>
</evidence>
<dbReference type="PANTHER" id="PTHR35042:SF1">
    <property type="entry name" value="DUF1772-DOMAIN-CONTAINING PROTEIN"/>
    <property type="match status" value="1"/>
</dbReference>